<dbReference type="InterPro" id="IPR035388">
    <property type="entry name" value="SwrA"/>
</dbReference>
<organism evidence="1 2">
    <name type="scientific">Bacillus weihaiensis</name>
    <dbReference type="NCBI Taxonomy" id="1547283"/>
    <lineage>
        <taxon>Bacteria</taxon>
        <taxon>Bacillati</taxon>
        <taxon>Bacillota</taxon>
        <taxon>Bacilli</taxon>
        <taxon>Bacillales</taxon>
        <taxon>Bacillaceae</taxon>
        <taxon>Bacillus</taxon>
    </lineage>
</organism>
<reference evidence="1 2" key="1">
    <citation type="journal article" date="2016" name="Sci. Rep.">
        <title>Complete genome sequence and transcriptomic analysis of a novel marine strain Bacillus weihaiensis reveals the mechanism of brown algae degradation.</title>
        <authorList>
            <person name="Zhu Y."/>
            <person name="Chen P."/>
            <person name="Bao Y."/>
            <person name="Men Y."/>
            <person name="Zeng Y."/>
            <person name="Yang J."/>
            <person name="Sun J."/>
            <person name="Sun Y."/>
        </authorList>
    </citation>
    <scope>NUCLEOTIDE SEQUENCE [LARGE SCALE GENOMIC DNA]</scope>
    <source>
        <strain evidence="1 2">Alg07</strain>
    </source>
</reference>
<dbReference type="RefSeq" id="WP_072578395.1">
    <property type="nucleotide sequence ID" value="NZ_CP016020.1"/>
</dbReference>
<keyword evidence="2" id="KW-1185">Reference proteome</keyword>
<evidence type="ECO:0000313" key="1">
    <source>
        <dbReference type="EMBL" id="APH03606.1"/>
    </source>
</evidence>
<dbReference type="KEGG" id="bwh:A9C19_01900"/>
<sequence>MKKTSYQRELVYQGLVDEMSSVVSQLNAQASYSKYIRLFCMYLANYTAKSTIDEIDQSCVKDYFKYLTKSHKRLSITLSDIKKSMQMISDALQIDFDQSINDFSMTNSDLWNNLK</sequence>
<dbReference type="STRING" id="1547283.A9C19_01900"/>
<gene>
    <name evidence="1" type="ORF">A9C19_01900</name>
</gene>
<dbReference type="Proteomes" id="UP000181936">
    <property type="component" value="Chromosome"/>
</dbReference>
<dbReference type="AlphaFoldDB" id="A0A1L3MMQ1"/>
<dbReference type="Pfam" id="PF17423">
    <property type="entry name" value="SwrA"/>
    <property type="match status" value="1"/>
</dbReference>
<dbReference type="OrthoDB" id="2873843at2"/>
<evidence type="ECO:0000313" key="2">
    <source>
        <dbReference type="Proteomes" id="UP000181936"/>
    </source>
</evidence>
<proteinExistence type="predicted"/>
<accession>A0A1L3MMQ1</accession>
<protein>
    <recommendedName>
        <fullName evidence="3">Swarming motility protein SwrAA</fullName>
    </recommendedName>
</protein>
<dbReference type="EMBL" id="CP016020">
    <property type="protein sequence ID" value="APH03606.1"/>
    <property type="molecule type" value="Genomic_DNA"/>
</dbReference>
<name>A0A1L3MMQ1_9BACI</name>
<evidence type="ECO:0008006" key="3">
    <source>
        <dbReference type="Google" id="ProtNLM"/>
    </source>
</evidence>